<dbReference type="InterPro" id="IPR008274">
    <property type="entry name" value="AldOxase/xan_DH_MoCoBD1"/>
</dbReference>
<dbReference type="PANTHER" id="PTHR47495">
    <property type="entry name" value="ALDEHYDE DEHYDROGENASE"/>
    <property type="match status" value="1"/>
</dbReference>
<protein>
    <submittedName>
        <fullName evidence="3">Xanthine dehydrogenase family protein molybdopterin-binding subunit</fullName>
    </submittedName>
</protein>
<dbReference type="Proteomes" id="UP000323258">
    <property type="component" value="Unassembled WGS sequence"/>
</dbReference>
<feature type="transmembrane region" description="Helical" evidence="1">
    <location>
        <begin position="12"/>
        <end position="30"/>
    </location>
</feature>
<dbReference type="SUPFAM" id="SSF54665">
    <property type="entry name" value="CO dehydrogenase molybdoprotein N-domain-like"/>
    <property type="match status" value="1"/>
</dbReference>
<dbReference type="Gene3D" id="3.90.1170.50">
    <property type="entry name" value="Aldehyde oxidase/xanthine dehydrogenase, a/b hammerhead"/>
    <property type="match status" value="1"/>
</dbReference>
<dbReference type="InterPro" id="IPR006311">
    <property type="entry name" value="TAT_signal"/>
</dbReference>
<dbReference type="InterPro" id="IPR052516">
    <property type="entry name" value="N-heterocyclic_Hydroxylase"/>
</dbReference>
<dbReference type="RefSeq" id="WP_148913445.1">
    <property type="nucleotide sequence ID" value="NZ_VSZS01000055.1"/>
</dbReference>
<gene>
    <name evidence="3" type="ORF">FY036_04130</name>
</gene>
<dbReference type="InterPro" id="IPR036856">
    <property type="entry name" value="Ald_Oxase/Xan_DH_a/b_sf"/>
</dbReference>
<dbReference type="OrthoDB" id="9767994at2"/>
<evidence type="ECO:0000256" key="1">
    <source>
        <dbReference type="SAM" id="Phobius"/>
    </source>
</evidence>
<dbReference type="SMART" id="SM01008">
    <property type="entry name" value="Ald_Xan_dh_C"/>
    <property type="match status" value="1"/>
</dbReference>
<dbReference type="Gene3D" id="3.30.365.10">
    <property type="entry name" value="Aldehyde oxidase/xanthine dehydrogenase, molybdopterin binding domain"/>
    <property type="match status" value="4"/>
</dbReference>
<name>A0A5D4H2R9_9HYPH</name>
<dbReference type="PIRSF" id="PIRSF036389">
    <property type="entry name" value="IOR_B"/>
    <property type="match status" value="1"/>
</dbReference>
<dbReference type="InterPro" id="IPR037165">
    <property type="entry name" value="AldOxase/xan_DH_Mopterin-bd_sf"/>
</dbReference>
<dbReference type="PANTHER" id="PTHR47495:SF2">
    <property type="entry name" value="ALDEHYDE DEHYDROGENASE"/>
    <property type="match status" value="1"/>
</dbReference>
<dbReference type="InterPro" id="IPR000674">
    <property type="entry name" value="Ald_Oxase/Xan_DH_a/b"/>
</dbReference>
<dbReference type="PROSITE" id="PS51318">
    <property type="entry name" value="TAT"/>
    <property type="match status" value="1"/>
</dbReference>
<dbReference type="InterPro" id="IPR012368">
    <property type="entry name" value="OxRdtase_Mopterin-bd_su_IorB"/>
</dbReference>
<organism evidence="3 4">
    <name type="scientific">Neoaquamicrobium microcysteis</name>
    <dbReference type="NCBI Taxonomy" id="2682781"/>
    <lineage>
        <taxon>Bacteria</taxon>
        <taxon>Pseudomonadati</taxon>
        <taxon>Pseudomonadota</taxon>
        <taxon>Alphaproteobacteria</taxon>
        <taxon>Hyphomicrobiales</taxon>
        <taxon>Phyllobacteriaceae</taxon>
        <taxon>Neoaquamicrobium</taxon>
    </lineage>
</organism>
<dbReference type="Pfam" id="PF20256">
    <property type="entry name" value="MoCoBD_2"/>
    <property type="match status" value="2"/>
</dbReference>
<proteinExistence type="predicted"/>
<dbReference type="InterPro" id="IPR046867">
    <property type="entry name" value="AldOxase/xan_DH_MoCoBD2"/>
</dbReference>
<reference evidence="3 4" key="2">
    <citation type="submission" date="2019-09" db="EMBL/GenBank/DDBJ databases">
        <title>Mesorhizobium sp. MaA-C15 isolated from Microcystis aeruginosa.</title>
        <authorList>
            <person name="Jeong S.E."/>
            <person name="Jin H.M."/>
            <person name="Jeon C.O."/>
        </authorList>
    </citation>
    <scope>NUCLEOTIDE SEQUENCE [LARGE SCALE GENOMIC DNA]</scope>
    <source>
        <strain evidence="3 4">MaA-C15</strain>
    </source>
</reference>
<dbReference type="AlphaFoldDB" id="A0A5D4H2R9"/>
<evidence type="ECO:0000259" key="2">
    <source>
        <dbReference type="SMART" id="SM01008"/>
    </source>
</evidence>
<dbReference type="Pfam" id="PF02738">
    <property type="entry name" value="MoCoBD_1"/>
    <property type="match status" value="1"/>
</dbReference>
<sequence length="758" mass="81425">MSRLGTFTRRAFLLGAATVAGGVAVGYWYYRQPYPNPLEDELAEGEVTFNPYVKVSSDDTITLIAPRAEMGQGISTTLAAFVAEELDVSLDRVTVEHGPPSYAYYNAAMLEEGGGFNFWDESFTAETVRGLMGVAGKMLGLQATGGSTATRDGFERMRQAGAAARIMLVDAAAARLGVAANELATENGTIVHRASNRSLTYGEVALDAAQIKPPSSVVLKERADWKLLGKSQPRVDMLDKVTGAPIFGIDVRQPDMLFATVRISPVFGVAPVRSDISAASAMPGVVKIVPIETLYGSGFGVIAENTWAAFKAAEAIDVEWGEPGYPKANDEIMATFTQAARSGDASAMRDDGNVDVAFADAPQERVIEAEYSVPYLAHAPMEPMNCTARLKDGVLDIWAPNQMPVLVRWFCSDLAGVPGGKTNVHTTSMGGAFGRRGELDYALYATLLAKETDGRPVQVTWTREEDTRRGPFRPASAGHFRARIGEDGLPVAVDMRIAAQNMMSSLMGRTFPSLPAGGSDPSITDGARNQPYTIPNYRVSEIQVPLAIPVTFWRSVGNSVNGFFHEGFMDEIAHAGQVDPVEMRRRLMADFPAAIAVVDKVAEMSNWGETLPAGKAKGFAFTLSFGSWCGQVIQIAETPAGIKLEKMWIAVDVGMAIDPAIIEAQMTSGAIFGLSAAMGQQITFSEGVVEQSNFHDYDAMRIFQAPEFEVAIIENFHRMGGVGEVGTPPAAPALANAIFALTGKRIRQLPLSREVSFA</sequence>
<comment type="caution">
    <text evidence="3">The sequence shown here is derived from an EMBL/GenBank/DDBJ whole genome shotgun (WGS) entry which is preliminary data.</text>
</comment>
<evidence type="ECO:0000313" key="4">
    <source>
        <dbReference type="Proteomes" id="UP000323258"/>
    </source>
</evidence>
<dbReference type="GO" id="GO:0016491">
    <property type="term" value="F:oxidoreductase activity"/>
    <property type="evidence" value="ECO:0007669"/>
    <property type="project" value="InterPro"/>
</dbReference>
<dbReference type="EMBL" id="VSZS01000055">
    <property type="protein sequence ID" value="TYR34553.1"/>
    <property type="molecule type" value="Genomic_DNA"/>
</dbReference>
<evidence type="ECO:0000313" key="3">
    <source>
        <dbReference type="EMBL" id="TYR34553.1"/>
    </source>
</evidence>
<accession>A0A5D4H2R9</accession>
<feature type="domain" description="Aldehyde oxidase/xanthine dehydrogenase a/b hammerhead" evidence="2">
    <location>
        <begin position="242"/>
        <end position="324"/>
    </location>
</feature>
<keyword evidence="4" id="KW-1185">Reference proteome</keyword>
<reference evidence="3 4" key="1">
    <citation type="submission" date="2019-08" db="EMBL/GenBank/DDBJ databases">
        <authorList>
            <person name="Seo Y.L."/>
        </authorList>
    </citation>
    <scope>NUCLEOTIDE SEQUENCE [LARGE SCALE GENOMIC DNA]</scope>
    <source>
        <strain evidence="3 4">MaA-C15</strain>
    </source>
</reference>
<keyword evidence="1" id="KW-0472">Membrane</keyword>
<dbReference type="SUPFAM" id="SSF56003">
    <property type="entry name" value="Molybdenum cofactor-binding domain"/>
    <property type="match status" value="2"/>
</dbReference>
<keyword evidence="1" id="KW-0812">Transmembrane</keyword>
<keyword evidence="1" id="KW-1133">Transmembrane helix</keyword>